<evidence type="ECO:0000313" key="1">
    <source>
        <dbReference type="EMBL" id="RPA95582.1"/>
    </source>
</evidence>
<organism evidence="1 2">
    <name type="scientific">Choiromyces venosus 120613-1</name>
    <dbReference type="NCBI Taxonomy" id="1336337"/>
    <lineage>
        <taxon>Eukaryota</taxon>
        <taxon>Fungi</taxon>
        <taxon>Dikarya</taxon>
        <taxon>Ascomycota</taxon>
        <taxon>Pezizomycotina</taxon>
        <taxon>Pezizomycetes</taxon>
        <taxon>Pezizales</taxon>
        <taxon>Tuberaceae</taxon>
        <taxon>Choiromyces</taxon>
    </lineage>
</organism>
<dbReference type="Proteomes" id="UP000276215">
    <property type="component" value="Unassembled WGS sequence"/>
</dbReference>
<name>A0A3N4JBC0_9PEZI</name>
<proteinExistence type="predicted"/>
<gene>
    <name evidence="1" type="ORF">L873DRAFT_1812700</name>
</gene>
<protein>
    <submittedName>
        <fullName evidence="1">Uncharacterized protein</fullName>
    </submittedName>
</protein>
<sequence>MVLWRYNSFSFSPSLLLSFSPSHLLHTVPGKHNGRCSKSYAYNTVRLHPSFLPFPLLLAYPPTYEYYLPMIGTH</sequence>
<dbReference type="EMBL" id="ML120424">
    <property type="protein sequence ID" value="RPA95582.1"/>
    <property type="molecule type" value="Genomic_DNA"/>
</dbReference>
<dbReference type="AlphaFoldDB" id="A0A3N4JBC0"/>
<accession>A0A3N4JBC0</accession>
<keyword evidence="2" id="KW-1185">Reference proteome</keyword>
<evidence type="ECO:0000313" key="2">
    <source>
        <dbReference type="Proteomes" id="UP000276215"/>
    </source>
</evidence>
<reference evidence="1 2" key="1">
    <citation type="journal article" date="2018" name="Nat. Ecol. Evol.">
        <title>Pezizomycetes genomes reveal the molecular basis of ectomycorrhizal truffle lifestyle.</title>
        <authorList>
            <person name="Murat C."/>
            <person name="Payen T."/>
            <person name="Noel B."/>
            <person name="Kuo A."/>
            <person name="Morin E."/>
            <person name="Chen J."/>
            <person name="Kohler A."/>
            <person name="Krizsan K."/>
            <person name="Balestrini R."/>
            <person name="Da Silva C."/>
            <person name="Montanini B."/>
            <person name="Hainaut M."/>
            <person name="Levati E."/>
            <person name="Barry K.W."/>
            <person name="Belfiori B."/>
            <person name="Cichocki N."/>
            <person name="Clum A."/>
            <person name="Dockter R.B."/>
            <person name="Fauchery L."/>
            <person name="Guy J."/>
            <person name="Iotti M."/>
            <person name="Le Tacon F."/>
            <person name="Lindquist E.A."/>
            <person name="Lipzen A."/>
            <person name="Malagnac F."/>
            <person name="Mello A."/>
            <person name="Molinier V."/>
            <person name="Miyauchi S."/>
            <person name="Poulain J."/>
            <person name="Riccioni C."/>
            <person name="Rubini A."/>
            <person name="Sitrit Y."/>
            <person name="Splivallo R."/>
            <person name="Traeger S."/>
            <person name="Wang M."/>
            <person name="Zifcakova L."/>
            <person name="Wipf D."/>
            <person name="Zambonelli A."/>
            <person name="Paolocci F."/>
            <person name="Nowrousian M."/>
            <person name="Ottonello S."/>
            <person name="Baldrian P."/>
            <person name="Spatafora J.W."/>
            <person name="Henrissat B."/>
            <person name="Nagy L.G."/>
            <person name="Aury J.M."/>
            <person name="Wincker P."/>
            <person name="Grigoriev I.V."/>
            <person name="Bonfante P."/>
            <person name="Martin F.M."/>
        </authorList>
    </citation>
    <scope>NUCLEOTIDE SEQUENCE [LARGE SCALE GENOMIC DNA]</scope>
    <source>
        <strain evidence="1 2">120613-1</strain>
    </source>
</reference>